<evidence type="ECO:0008006" key="5">
    <source>
        <dbReference type="Google" id="ProtNLM"/>
    </source>
</evidence>
<protein>
    <recommendedName>
        <fullName evidence="5">Transposase</fullName>
    </recommendedName>
</protein>
<dbReference type="EMBL" id="JAWPFE010000001">
    <property type="protein sequence ID" value="MDW2892359.1"/>
    <property type="molecule type" value="Genomic_DNA"/>
</dbReference>
<dbReference type="AlphaFoldDB" id="A0AAJ2UCA5"/>
<gene>
    <name evidence="2" type="ORF">R7V75_01640</name>
    <name evidence="1" type="ORF">R7W54_00005</name>
</gene>
<organism evidence="1 4">
    <name type="scientific">Mesomycoplasma ovipneumoniae</name>
    <dbReference type="NCBI Taxonomy" id="29562"/>
    <lineage>
        <taxon>Bacteria</taxon>
        <taxon>Bacillati</taxon>
        <taxon>Mycoplasmatota</taxon>
        <taxon>Mycoplasmoidales</taxon>
        <taxon>Metamycoplasmataceae</taxon>
        <taxon>Mesomycoplasma</taxon>
    </lineage>
</organism>
<evidence type="ECO:0000313" key="2">
    <source>
        <dbReference type="EMBL" id="MDW2908429.1"/>
    </source>
</evidence>
<dbReference type="Proteomes" id="UP001281777">
    <property type="component" value="Unassembled WGS sequence"/>
</dbReference>
<dbReference type="RefSeq" id="WP_318052980.1">
    <property type="nucleotide sequence ID" value="NZ_JAWPEY010000018.1"/>
</dbReference>
<feature type="non-terminal residue" evidence="1">
    <location>
        <position position="273"/>
    </location>
</feature>
<comment type="caution">
    <text evidence="1">The sequence shown here is derived from an EMBL/GenBank/DDBJ whole genome shotgun (WGS) entry which is preliminary data.</text>
</comment>
<dbReference type="EMBL" id="JAWPFF010000006">
    <property type="protein sequence ID" value="MDW2908429.1"/>
    <property type="molecule type" value="Genomic_DNA"/>
</dbReference>
<evidence type="ECO:0000313" key="4">
    <source>
        <dbReference type="Proteomes" id="UP001281777"/>
    </source>
</evidence>
<dbReference type="Proteomes" id="UP001275471">
    <property type="component" value="Unassembled WGS sequence"/>
</dbReference>
<accession>A0AAJ2UCA5</accession>
<evidence type="ECO:0000313" key="3">
    <source>
        <dbReference type="Proteomes" id="UP001275471"/>
    </source>
</evidence>
<evidence type="ECO:0000313" key="1">
    <source>
        <dbReference type="EMBL" id="MDW2892359.1"/>
    </source>
</evidence>
<proteinExistence type="predicted"/>
<reference evidence="1 3" key="1">
    <citation type="submission" date="2023-10" db="EMBL/GenBank/DDBJ databases">
        <title>Genome sequences of Mycoplasma ovipneumoniae isolated from goats.</title>
        <authorList>
            <person name="Spergser J."/>
        </authorList>
    </citation>
    <scope>NUCLEOTIDE SEQUENCE</scope>
    <source>
        <strain evidence="2 3">1N</strain>
        <strain evidence="1">5N</strain>
    </source>
</reference>
<sequence length="273" mass="32971">MKQYKFTIEDKFKYIKIAESKGLKNAILHFAEEFREIYKSKSKSKYARKEWMLHIYANNLIRNWQKKFYNNDMKSLISTRGKIKSPRKPKKKYTINDLSENDRGIYQEIVESVLRKSGIDPAIILEELKKRKQEQQQDKKKIENSTRICSVFKVNRTSIYEKIREKKPPKKMTYDEKLLEWIRENFYLYRKVKGRDVLYNIYISQGNYVSTYVFQKHYEFLGLKSIAYKKQGKPAPKEKKFTRIWAEDHIKGDFSSENFGEKWFADIKFIKIN</sequence>
<name>A0AAJ2UCA5_9BACT</name>
<keyword evidence="3" id="KW-1185">Reference proteome</keyword>